<dbReference type="EMBL" id="CP009149">
    <property type="protein sequence ID" value="AIJ05297.1"/>
    <property type="molecule type" value="Genomic_DNA"/>
</dbReference>
<evidence type="ECO:0000256" key="1">
    <source>
        <dbReference type="ARBA" id="ARBA00000491"/>
    </source>
</evidence>
<dbReference type="FunFam" id="3.20.19.10:FF:000007">
    <property type="entry name" value="Isopropylmalate/citramalate isomerase small subunit"/>
    <property type="match status" value="1"/>
</dbReference>
<gene>
    <name evidence="7" type="primary">leuD</name>
    <name evidence="9" type="ORF">JH146_0447</name>
</gene>
<keyword evidence="3 7" id="KW-0432">Leucine biosynthesis</keyword>
<dbReference type="RefSeq" id="WP_048201483.1">
    <property type="nucleotide sequence ID" value="NZ_CP009149.1"/>
</dbReference>
<dbReference type="GO" id="GO:0003861">
    <property type="term" value="F:3-isopropylmalate dehydratase activity"/>
    <property type="evidence" value="ECO:0007669"/>
    <property type="project" value="UniProtKB-UniRule"/>
</dbReference>
<accession>A0A076LEQ3</accession>
<comment type="caution">
    <text evidence="7">Lacks conserved residue(s) required for the propagation of feature annotation.</text>
</comment>
<dbReference type="Pfam" id="PF00694">
    <property type="entry name" value="Aconitase_C"/>
    <property type="match status" value="1"/>
</dbReference>
<comment type="pathway">
    <text evidence="2 7">Amino-acid biosynthesis; L-leucine biosynthesis; L-leucine from 3-methyl-2-oxobutanoate: step 2/4.</text>
</comment>
<dbReference type="GeneID" id="24891045"/>
<dbReference type="SUPFAM" id="SSF52016">
    <property type="entry name" value="LeuD/IlvD-like"/>
    <property type="match status" value="1"/>
</dbReference>
<dbReference type="KEGG" id="mjh:JH146_0447"/>
<keyword evidence="5 7" id="KW-0456">Lyase</keyword>
<dbReference type="PANTHER" id="PTHR43345">
    <property type="entry name" value="3-ISOPROPYLMALATE DEHYDRATASE SMALL SUBUNIT 2-RELATED-RELATED"/>
    <property type="match status" value="1"/>
</dbReference>
<dbReference type="Gene3D" id="3.20.19.10">
    <property type="entry name" value="Aconitase, domain 4"/>
    <property type="match status" value="1"/>
</dbReference>
<dbReference type="InterPro" id="IPR015928">
    <property type="entry name" value="Aconitase/3IPM_dehydase_swvl"/>
</dbReference>
<dbReference type="CDD" id="cd01577">
    <property type="entry name" value="IPMI_Swivel"/>
    <property type="match status" value="1"/>
</dbReference>
<evidence type="ECO:0000313" key="9">
    <source>
        <dbReference type="EMBL" id="AIJ05297.1"/>
    </source>
</evidence>
<evidence type="ECO:0000256" key="6">
    <source>
        <dbReference type="ARBA" id="ARBA00023304"/>
    </source>
</evidence>
<evidence type="ECO:0000256" key="5">
    <source>
        <dbReference type="ARBA" id="ARBA00023239"/>
    </source>
</evidence>
<dbReference type="Proteomes" id="UP000028781">
    <property type="component" value="Chromosome"/>
</dbReference>
<dbReference type="PANTHER" id="PTHR43345:SF9">
    <property type="entry name" value="3-ISOPROPYLMALATE DEHYDRATASE SMALL SUBUNIT"/>
    <property type="match status" value="1"/>
</dbReference>
<proteinExistence type="inferred from homology"/>
<dbReference type="InterPro" id="IPR011827">
    <property type="entry name" value="LeuD_type2/HacB/DmdB"/>
</dbReference>
<sequence>MKSVIKGKVWKFGDNVDTDAILPARYLVYTKPEELAQFVMTGADPEFPKKVKPGDIIVGGKNFGCGSSREHAPLGLKGAGISCVIAESFARIFYRNAINVGLPLIECKGISEKVNEGDELEVNLETGEIKNLTTGEVMKGNKLPEFMMEILEAGGLMPYLKKKMEAKSQ</sequence>
<name>A0A076LEQ3_9EURY</name>
<dbReference type="NCBIfam" id="TIGR02087">
    <property type="entry name" value="LEUD_arch"/>
    <property type="match status" value="1"/>
</dbReference>
<dbReference type="AlphaFoldDB" id="A0A076LEQ3"/>
<comment type="catalytic activity">
    <reaction evidence="1 7">
        <text>(2R,3S)-3-isopropylmalate = (2S)-2-isopropylmalate</text>
        <dbReference type="Rhea" id="RHEA:32287"/>
        <dbReference type="ChEBI" id="CHEBI:1178"/>
        <dbReference type="ChEBI" id="CHEBI:35121"/>
        <dbReference type="EC" id="4.2.1.33"/>
    </reaction>
</comment>
<evidence type="ECO:0000313" key="10">
    <source>
        <dbReference type="Proteomes" id="UP000028781"/>
    </source>
</evidence>
<reference evidence="9 10" key="1">
    <citation type="journal article" date="2015" name="Int. J. Syst. Evol. Microbiol.">
        <title>M ethanocaldococcus bathoardescens sp. nov., a hyperthermophilic methanogen isolated from a volcanically active deep-sea hydrothermal vent.</title>
        <authorList>
            <person name="Stewart L.C."/>
            <person name="Jung J.H."/>
            <person name="Kim Y.T."/>
            <person name="Kwon S.W."/>
            <person name="Park C.S."/>
            <person name="Holden J.F."/>
        </authorList>
    </citation>
    <scope>NUCLEOTIDE SEQUENCE [LARGE SCALE GENOMIC DNA]</scope>
    <source>
        <strain evidence="9 10">JH146</strain>
    </source>
</reference>
<keyword evidence="4 7" id="KW-0028">Amino-acid biosynthesis</keyword>
<protein>
    <recommendedName>
        <fullName evidence="7">3-isopropylmalate dehydratase small subunit</fullName>
        <ecNumber evidence="7">4.2.1.33</ecNumber>
    </recommendedName>
    <alternativeName>
        <fullName evidence="7">Alpha-IPM isomerase</fullName>
        <shortName evidence="7">IPMI</shortName>
    </alternativeName>
    <alternativeName>
        <fullName evidence="7">Isopropylmalate isomerase</fullName>
    </alternativeName>
</protein>
<dbReference type="InterPro" id="IPR033940">
    <property type="entry name" value="IPMI_Swivel"/>
</dbReference>
<feature type="domain" description="Aconitase A/isopropylmalate dehydratase small subunit swivel" evidence="8">
    <location>
        <begin position="47"/>
        <end position="102"/>
    </location>
</feature>
<dbReference type="STRING" id="1301915.JH146_0447"/>
<dbReference type="EC" id="4.2.1.33" evidence="7"/>
<comment type="subunit">
    <text evidence="7">Heterodimer of LeuC and LeuD.</text>
</comment>
<dbReference type="InterPro" id="IPR050075">
    <property type="entry name" value="LeuD"/>
</dbReference>
<organism evidence="9 10">
    <name type="scientific">Methanocaldococcus bathoardescens</name>
    <dbReference type="NCBI Taxonomy" id="1301915"/>
    <lineage>
        <taxon>Archaea</taxon>
        <taxon>Methanobacteriati</taxon>
        <taxon>Methanobacteriota</taxon>
        <taxon>Methanomada group</taxon>
        <taxon>Methanococci</taxon>
        <taxon>Methanococcales</taxon>
        <taxon>Methanocaldococcaceae</taxon>
        <taxon>Methanocaldococcus</taxon>
    </lineage>
</organism>
<dbReference type="OrthoDB" id="6505at2157"/>
<comment type="similarity">
    <text evidence="7">Belongs to the LeuD family. LeuD type 2 subfamily.</text>
</comment>
<evidence type="ECO:0000256" key="4">
    <source>
        <dbReference type="ARBA" id="ARBA00022605"/>
    </source>
</evidence>
<dbReference type="UniPathway" id="UPA00048">
    <property type="reaction ID" value="UER00071"/>
</dbReference>
<evidence type="ECO:0000256" key="7">
    <source>
        <dbReference type="HAMAP-Rule" id="MF_01032"/>
    </source>
</evidence>
<comment type="function">
    <text evidence="7">Catalyzes the isomerization between 2-isopropylmalate and 3-isopropylmalate, via the formation of 2-isopropylmaleate.</text>
</comment>
<evidence type="ECO:0000256" key="2">
    <source>
        <dbReference type="ARBA" id="ARBA00004729"/>
    </source>
</evidence>
<dbReference type="InterPro" id="IPR000573">
    <property type="entry name" value="AconitaseA/IPMdHydase_ssu_swvl"/>
</dbReference>
<dbReference type="HOGENOM" id="CLU_081378_1_1_2"/>
<dbReference type="HAMAP" id="MF_01032">
    <property type="entry name" value="LeuD_type2"/>
    <property type="match status" value="1"/>
</dbReference>
<evidence type="ECO:0000256" key="3">
    <source>
        <dbReference type="ARBA" id="ARBA00022430"/>
    </source>
</evidence>
<evidence type="ECO:0000259" key="8">
    <source>
        <dbReference type="Pfam" id="PF00694"/>
    </source>
</evidence>
<keyword evidence="10" id="KW-1185">Reference proteome</keyword>
<keyword evidence="6 7" id="KW-0100">Branched-chain amino acid biosynthesis</keyword>
<dbReference type="GO" id="GO:0009098">
    <property type="term" value="P:L-leucine biosynthetic process"/>
    <property type="evidence" value="ECO:0007669"/>
    <property type="project" value="UniProtKB-UniRule"/>
</dbReference>